<dbReference type="SMART" id="SM00852">
    <property type="entry name" value="MoCF_biosynth"/>
    <property type="match status" value="1"/>
</dbReference>
<reference evidence="2 3" key="1">
    <citation type="journal article" date="2023" name="Microorganisms">
        <title>Thiorhodovibrio frisius and Trv. litoralis spp. nov., Two Novel Members from a Clade of Fastidious Purple Sulfur Bacteria That Exhibit Unique Red-Shifted Light-Harvesting Capabilities.</title>
        <authorList>
            <person name="Methner A."/>
            <person name="Kuzyk S.B."/>
            <person name="Petersen J."/>
            <person name="Bauer S."/>
            <person name="Brinkmann H."/>
            <person name="Sichau K."/>
            <person name="Wanner G."/>
            <person name="Wolf J."/>
            <person name="Neumann-Schaal M."/>
            <person name="Henke P."/>
            <person name="Tank M."/>
            <person name="Sproer C."/>
            <person name="Bunk B."/>
            <person name="Overmann J."/>
        </authorList>
    </citation>
    <scope>NUCLEOTIDE SEQUENCE [LARGE SCALE GENOMIC DNA]</scope>
    <source>
        <strain evidence="2 3">DSM 6702</strain>
    </source>
</reference>
<name>A0ABZ0S6A9_9GAMM</name>
<proteinExistence type="predicted"/>
<dbReference type="SUPFAM" id="SSF53218">
    <property type="entry name" value="Molybdenum cofactor biosynthesis proteins"/>
    <property type="match status" value="1"/>
</dbReference>
<dbReference type="InterPro" id="IPR001453">
    <property type="entry name" value="MoaB/Mog_dom"/>
</dbReference>
<dbReference type="Pfam" id="PF00994">
    <property type="entry name" value="MoCF_biosynth"/>
    <property type="match status" value="1"/>
</dbReference>
<accession>A0ABZ0S6A9</accession>
<evidence type="ECO:0000313" key="2">
    <source>
        <dbReference type="EMBL" id="WPL15766.1"/>
    </source>
</evidence>
<dbReference type="PANTHER" id="PTHR13939:SF0">
    <property type="entry name" value="NMN AMIDOHYDROLASE-LIKE PROTEIN YFAY"/>
    <property type="match status" value="1"/>
</dbReference>
<keyword evidence="3" id="KW-1185">Reference proteome</keyword>
<protein>
    <submittedName>
        <fullName evidence="2">Exported protein 10</fullName>
    </submittedName>
</protein>
<sequence>MLETCKISGPLDFGLIVIGDEVLNGTRSDGHFPALRERLLARGHQLAWYWMLPDDPPTIERHLRLSFASGEPVFCCGGIGATPDDHTRACAAAAAGTPLVQHPEARAIIEERFGAEAYPHRILMAELPDGSTLIPNPVTQVPGFQIHRHCFLPGFPSMAWPMADWVLDTLYGSTGELSAPLAEQAIEVLGVPESQLIPIMQALGAEFPAFKLFSLPHMGEDAHIRLGFRGRGALDSAMNALKARLGAAKMRYREP</sequence>
<dbReference type="InterPro" id="IPR050101">
    <property type="entry name" value="CinA"/>
</dbReference>
<dbReference type="RefSeq" id="WP_328986317.1">
    <property type="nucleotide sequence ID" value="NZ_CP121472.1"/>
</dbReference>
<dbReference type="PANTHER" id="PTHR13939">
    <property type="entry name" value="NICOTINAMIDE-NUCLEOTIDE AMIDOHYDROLASE PNCC"/>
    <property type="match status" value="1"/>
</dbReference>
<organism evidence="2 3">
    <name type="scientific">Thiorhodovibrio winogradskyi</name>
    <dbReference type="NCBI Taxonomy" id="77007"/>
    <lineage>
        <taxon>Bacteria</taxon>
        <taxon>Pseudomonadati</taxon>
        <taxon>Pseudomonadota</taxon>
        <taxon>Gammaproteobacteria</taxon>
        <taxon>Chromatiales</taxon>
        <taxon>Chromatiaceae</taxon>
        <taxon>Thiorhodovibrio</taxon>
    </lineage>
</organism>
<dbReference type="CDD" id="cd00885">
    <property type="entry name" value="cinA"/>
    <property type="match status" value="1"/>
</dbReference>
<dbReference type="Gene3D" id="3.40.980.10">
    <property type="entry name" value="MoaB/Mog-like domain"/>
    <property type="match status" value="1"/>
</dbReference>
<dbReference type="Proteomes" id="UP001432180">
    <property type="component" value="Chromosome"/>
</dbReference>
<dbReference type="InterPro" id="IPR036425">
    <property type="entry name" value="MoaB/Mog-like_dom_sf"/>
</dbReference>
<evidence type="ECO:0000313" key="3">
    <source>
        <dbReference type="Proteomes" id="UP001432180"/>
    </source>
</evidence>
<evidence type="ECO:0000259" key="1">
    <source>
        <dbReference type="SMART" id="SM00852"/>
    </source>
</evidence>
<dbReference type="EMBL" id="CP121472">
    <property type="protein sequence ID" value="WPL15766.1"/>
    <property type="molecule type" value="Genomic_DNA"/>
</dbReference>
<feature type="domain" description="MoaB/Mog" evidence="1">
    <location>
        <begin position="14"/>
        <end position="174"/>
    </location>
</feature>
<gene>
    <name evidence="2" type="primary">cinA</name>
    <name evidence="2" type="ORF">Thiowin_00683</name>
</gene>